<sequence>MKHVFFLAILFLGLSCNSRYEWVDDLDSRIKAYDKGAQLQEEEYQEEEYKVNSGTSTAIYVAPYKEQNGIRKTVFRHTREETMYFERHIYFEGEDIVYEHHVGIAPRLVKEEDKVLKTSKYMIFDKKSFFKNDEVGKRFGRQKVIDEFIPKDSVSSVLQNLTIEESFLYRENYLEIKNYLKDILALQRVKE</sequence>
<dbReference type="RefSeq" id="WP_379762658.1">
    <property type="nucleotide sequence ID" value="NZ_JBHSCL010000004.1"/>
</dbReference>
<dbReference type="Proteomes" id="UP001595841">
    <property type="component" value="Unassembled WGS sequence"/>
</dbReference>
<evidence type="ECO:0008006" key="3">
    <source>
        <dbReference type="Google" id="ProtNLM"/>
    </source>
</evidence>
<keyword evidence="2" id="KW-1185">Reference proteome</keyword>
<dbReference type="EMBL" id="JBHSCL010000004">
    <property type="protein sequence ID" value="MFC4219244.1"/>
    <property type="molecule type" value="Genomic_DNA"/>
</dbReference>
<comment type="caution">
    <text evidence="1">The sequence shown here is derived from an EMBL/GenBank/DDBJ whole genome shotgun (WGS) entry which is preliminary data.</text>
</comment>
<evidence type="ECO:0000313" key="2">
    <source>
        <dbReference type="Proteomes" id="UP001595841"/>
    </source>
</evidence>
<name>A0ABV8PK15_9FLAO</name>
<gene>
    <name evidence="1" type="ORF">ACFOWS_03830</name>
</gene>
<proteinExistence type="predicted"/>
<organism evidence="1 2">
    <name type="scientific">Flagellimonas marina</name>
    <dbReference type="NCBI Taxonomy" id="1775168"/>
    <lineage>
        <taxon>Bacteria</taxon>
        <taxon>Pseudomonadati</taxon>
        <taxon>Bacteroidota</taxon>
        <taxon>Flavobacteriia</taxon>
        <taxon>Flavobacteriales</taxon>
        <taxon>Flavobacteriaceae</taxon>
        <taxon>Flagellimonas</taxon>
    </lineage>
</organism>
<dbReference type="PROSITE" id="PS51257">
    <property type="entry name" value="PROKAR_LIPOPROTEIN"/>
    <property type="match status" value="1"/>
</dbReference>
<reference evidence="2" key="1">
    <citation type="journal article" date="2019" name="Int. J. Syst. Evol. Microbiol.">
        <title>The Global Catalogue of Microorganisms (GCM) 10K type strain sequencing project: providing services to taxonomists for standard genome sequencing and annotation.</title>
        <authorList>
            <consortium name="The Broad Institute Genomics Platform"/>
            <consortium name="The Broad Institute Genome Sequencing Center for Infectious Disease"/>
            <person name="Wu L."/>
            <person name="Ma J."/>
        </authorList>
    </citation>
    <scope>NUCLEOTIDE SEQUENCE [LARGE SCALE GENOMIC DNA]</scope>
    <source>
        <strain evidence="2">CGMCC 1.15774</strain>
    </source>
</reference>
<accession>A0ABV8PK15</accession>
<evidence type="ECO:0000313" key="1">
    <source>
        <dbReference type="EMBL" id="MFC4219244.1"/>
    </source>
</evidence>
<protein>
    <recommendedName>
        <fullName evidence="3">Lipoprotein</fullName>
    </recommendedName>
</protein>